<dbReference type="InterPro" id="IPR002421">
    <property type="entry name" value="5-3_exonuclease"/>
</dbReference>
<dbReference type="PROSITE" id="PS50199">
    <property type="entry name" value="ZF_RANBP2_2"/>
    <property type="match status" value="1"/>
</dbReference>
<dbReference type="GO" id="GO:0005739">
    <property type="term" value="C:mitochondrion"/>
    <property type="evidence" value="ECO:0007669"/>
    <property type="project" value="UniProtKB-SubCell"/>
</dbReference>
<dbReference type="GO" id="GO:0008270">
    <property type="term" value="F:zinc ion binding"/>
    <property type="evidence" value="ECO:0007669"/>
    <property type="project" value="UniProtKB-KW"/>
</dbReference>
<dbReference type="SMART" id="SM00279">
    <property type="entry name" value="HhH2"/>
    <property type="match status" value="1"/>
</dbReference>
<evidence type="ECO:0000256" key="17">
    <source>
        <dbReference type="PROSITE-ProRule" id="PRU00322"/>
    </source>
</evidence>
<keyword evidence="6 16" id="KW-0227">DNA damage</keyword>
<dbReference type="SMART" id="SM00485">
    <property type="entry name" value="XPGN"/>
    <property type="match status" value="1"/>
</dbReference>
<dbReference type="GeneID" id="39876427"/>
<dbReference type="InterPro" id="IPR036279">
    <property type="entry name" value="5-3_exonuclease_C_sf"/>
</dbReference>
<evidence type="ECO:0000256" key="6">
    <source>
        <dbReference type="ARBA" id="ARBA00022763"/>
    </source>
</evidence>
<dbReference type="CDD" id="cd09867">
    <property type="entry name" value="PIN_FEN1"/>
    <property type="match status" value="1"/>
</dbReference>
<name>A0A2H6KI41_9APIC</name>
<keyword evidence="7 17" id="KW-0863">Zinc-finger</keyword>
<dbReference type="CDD" id="cd09907">
    <property type="entry name" value="H3TH_FEN1-Euk"/>
    <property type="match status" value="1"/>
</dbReference>
<dbReference type="GO" id="GO:0003677">
    <property type="term" value="F:DNA binding"/>
    <property type="evidence" value="ECO:0007669"/>
    <property type="project" value="UniProtKB-UniRule"/>
</dbReference>
<evidence type="ECO:0000256" key="13">
    <source>
        <dbReference type="ARBA" id="ARBA00023204"/>
    </source>
</evidence>
<dbReference type="Gene3D" id="1.10.150.20">
    <property type="entry name" value="5' to 3' exonuclease, C-terminal subdomain"/>
    <property type="match status" value="1"/>
</dbReference>
<proteinExistence type="inferred from homology"/>
<keyword evidence="11 16" id="KW-0460">Magnesium</keyword>
<dbReference type="SUPFAM" id="SSF47807">
    <property type="entry name" value="5' to 3' exonuclease, C-terminal subdomain"/>
    <property type="match status" value="1"/>
</dbReference>
<gene>
    <name evidence="20" type="ORF">BOVATA_041500</name>
</gene>
<dbReference type="SUPFAM" id="SSF88723">
    <property type="entry name" value="PIN domain-like"/>
    <property type="match status" value="1"/>
</dbReference>
<dbReference type="InterPro" id="IPR001876">
    <property type="entry name" value="Znf_RanBP2"/>
</dbReference>
<comment type="caution">
    <text evidence="20">The sequence shown here is derived from an EMBL/GenBank/DDBJ whole genome shotgun (WGS) entry which is preliminary data.</text>
</comment>
<evidence type="ECO:0000313" key="20">
    <source>
        <dbReference type="EMBL" id="GBE62657.1"/>
    </source>
</evidence>
<comment type="subcellular location">
    <subcellularLocation>
        <location evidence="16">Nucleus</location>
        <location evidence="16">Nucleolus</location>
    </subcellularLocation>
    <subcellularLocation>
        <location evidence="16">Nucleus</location>
        <location evidence="16">Nucleoplasm</location>
    </subcellularLocation>
    <subcellularLocation>
        <location evidence="16">Mitochondrion</location>
    </subcellularLocation>
    <text evidence="16">Resides mostly in the nucleoli and relocalizes to the nucleoplasm upon DNA damage.</text>
</comment>
<dbReference type="InterPro" id="IPR006084">
    <property type="entry name" value="XPG/Rad2"/>
</dbReference>
<keyword evidence="4 16" id="KW-0479">Metal-binding</keyword>
<evidence type="ECO:0000313" key="21">
    <source>
        <dbReference type="Proteomes" id="UP000236319"/>
    </source>
</evidence>
<dbReference type="GO" id="GO:0005730">
    <property type="term" value="C:nucleolus"/>
    <property type="evidence" value="ECO:0007669"/>
    <property type="project" value="UniProtKB-SubCell"/>
</dbReference>
<dbReference type="OrthoDB" id="361602at2759"/>
<dbReference type="GO" id="GO:0043137">
    <property type="term" value="P:DNA replication, removal of RNA primer"/>
    <property type="evidence" value="ECO:0007669"/>
    <property type="project" value="UniProtKB-UniRule"/>
</dbReference>
<dbReference type="PANTHER" id="PTHR11081">
    <property type="entry name" value="FLAP ENDONUCLEASE FAMILY MEMBER"/>
    <property type="match status" value="1"/>
</dbReference>
<evidence type="ECO:0000256" key="5">
    <source>
        <dbReference type="ARBA" id="ARBA00022759"/>
    </source>
</evidence>
<evidence type="ECO:0000256" key="12">
    <source>
        <dbReference type="ARBA" id="ARBA00023128"/>
    </source>
</evidence>
<accession>A0A2H6KI41</accession>
<keyword evidence="10 16" id="KW-0269">Exonuclease</keyword>
<reference evidence="20 21" key="1">
    <citation type="journal article" date="2017" name="BMC Genomics">
        <title>Whole-genome assembly of Babesia ovata and comparative genomics between closely related pathogens.</title>
        <authorList>
            <person name="Yamagishi J."/>
            <person name="Asada M."/>
            <person name="Hakimi H."/>
            <person name="Tanaka T.Q."/>
            <person name="Sugimoto C."/>
            <person name="Kawazu S."/>
        </authorList>
    </citation>
    <scope>NUCLEOTIDE SEQUENCE [LARGE SCALE GENOMIC DNA]</scope>
    <source>
        <strain evidence="20 21">Miyake</strain>
    </source>
</reference>
<dbReference type="PRINTS" id="PR00853">
    <property type="entry name" value="XPGRADSUPER"/>
</dbReference>
<keyword evidence="3 16" id="KW-0540">Nuclease</keyword>
<evidence type="ECO:0000256" key="16">
    <source>
        <dbReference type="HAMAP-Rule" id="MF_03140"/>
    </source>
</evidence>
<dbReference type="HAMAP" id="MF_00614">
    <property type="entry name" value="Fen"/>
    <property type="match status" value="1"/>
</dbReference>
<dbReference type="Pfam" id="PF00867">
    <property type="entry name" value="XPG_I"/>
    <property type="match status" value="1"/>
</dbReference>
<dbReference type="GO" id="GO:0000287">
    <property type="term" value="F:magnesium ion binding"/>
    <property type="evidence" value="ECO:0007669"/>
    <property type="project" value="UniProtKB-UniRule"/>
</dbReference>
<dbReference type="InterPro" id="IPR029060">
    <property type="entry name" value="PIN-like_dom_sf"/>
</dbReference>
<feature type="domain" description="RanBP2-type" evidence="19">
    <location>
        <begin position="4"/>
        <end position="35"/>
    </location>
</feature>
<comment type="cofactor">
    <cofactor evidence="16">
        <name>Mg(2+)</name>
        <dbReference type="ChEBI" id="CHEBI:18420"/>
    </cofactor>
    <text evidence="16">Binds 2 magnesium ions per subunit. They probably participate in the reaction catalyzed by the enzyme. May bind an additional third magnesium ion after substrate binding.</text>
</comment>
<evidence type="ECO:0000259" key="19">
    <source>
        <dbReference type="PROSITE" id="PS50199"/>
    </source>
</evidence>
<keyword evidence="5 16" id="KW-0255">Endonuclease</keyword>
<dbReference type="EMBL" id="BDSA01000006">
    <property type="protein sequence ID" value="GBE62657.1"/>
    <property type="molecule type" value="Genomic_DNA"/>
</dbReference>
<comment type="function">
    <text evidence="15 16">Structure-specific nuclease with 5'-flap endonuclease and 5'-3' exonuclease activities involved in DNA replication and repair. During DNA replication, cleaves the 5'-overhanging flap structure that is generated by displacement synthesis when DNA polymerase encounters the 5'-end of a downstream Okazaki fragment. It enters the flap from the 5'-end and then tracks to cleave the flap base, leaving a nick for ligation. Also involved in the long patch base excision repair (LP-BER) pathway, by cleaving within the apurinic/apyrimidinic (AP) site-terminated flap. Acts as a genome stabilization factor that prevents flaps from equilibrating into structures that lead to duplications and deletions. Also possesses 5'-3' exonuclease activity on nicked or gapped double-stranded DNA, and exhibits RNase H activity. Also involved in replication and repair of rDNA and in repairing mitochondrial DNA.</text>
</comment>
<keyword evidence="9" id="KW-0862">Zinc</keyword>
<evidence type="ECO:0000256" key="14">
    <source>
        <dbReference type="ARBA" id="ARBA00023242"/>
    </source>
</evidence>
<evidence type="ECO:0000256" key="2">
    <source>
        <dbReference type="ARBA" id="ARBA00022705"/>
    </source>
</evidence>
<dbReference type="InterPro" id="IPR006086">
    <property type="entry name" value="XPG-I_dom"/>
</dbReference>
<dbReference type="Proteomes" id="UP000236319">
    <property type="component" value="Unassembled WGS sequence"/>
</dbReference>
<evidence type="ECO:0000256" key="9">
    <source>
        <dbReference type="ARBA" id="ARBA00022833"/>
    </source>
</evidence>
<keyword evidence="12 16" id="KW-0496">Mitochondrion</keyword>
<evidence type="ECO:0000256" key="10">
    <source>
        <dbReference type="ARBA" id="ARBA00022839"/>
    </source>
</evidence>
<dbReference type="PROSITE" id="PS01358">
    <property type="entry name" value="ZF_RANBP2_1"/>
    <property type="match status" value="1"/>
</dbReference>
<evidence type="ECO:0000256" key="3">
    <source>
        <dbReference type="ARBA" id="ARBA00022722"/>
    </source>
</evidence>
<dbReference type="Pfam" id="PF00752">
    <property type="entry name" value="XPG_N"/>
    <property type="match status" value="1"/>
</dbReference>
<dbReference type="GO" id="GO:0006284">
    <property type="term" value="P:base-excision repair"/>
    <property type="evidence" value="ECO:0007669"/>
    <property type="project" value="UniProtKB-UniRule"/>
</dbReference>
<dbReference type="InterPro" id="IPR023426">
    <property type="entry name" value="Flap_endonuc"/>
</dbReference>
<dbReference type="SMART" id="SM00475">
    <property type="entry name" value="53EXOc"/>
    <property type="match status" value="1"/>
</dbReference>
<dbReference type="GO" id="GO:0017108">
    <property type="term" value="F:5'-flap endonuclease activity"/>
    <property type="evidence" value="ECO:0007669"/>
    <property type="project" value="UniProtKB-UniRule"/>
</dbReference>
<dbReference type="SUPFAM" id="SSF90209">
    <property type="entry name" value="Ran binding protein zinc finger-like"/>
    <property type="match status" value="1"/>
</dbReference>
<protein>
    <recommendedName>
        <fullName evidence="16">Flap endonuclease 1</fullName>
        <shortName evidence="16">FEN-1</shortName>
        <ecNumber evidence="16">3.1.-.-</ecNumber>
    </recommendedName>
    <alternativeName>
        <fullName evidence="16">Flap structure-specific endonuclease 1</fullName>
    </alternativeName>
</protein>
<dbReference type="SMART" id="SM00547">
    <property type="entry name" value="ZnF_RBZ"/>
    <property type="match status" value="1"/>
</dbReference>
<comment type="similarity">
    <text evidence="16">Belongs to the XPG/RAD2 endonuclease family. FEN1 subfamily.</text>
</comment>
<dbReference type="VEuPathDB" id="PiroplasmaDB:BOVATA_041500"/>
<dbReference type="GO" id="GO:0008409">
    <property type="term" value="F:5'-3' exonuclease activity"/>
    <property type="evidence" value="ECO:0007669"/>
    <property type="project" value="UniProtKB-UniRule"/>
</dbReference>
<evidence type="ECO:0000256" key="7">
    <source>
        <dbReference type="ARBA" id="ARBA00022771"/>
    </source>
</evidence>
<sequence>MGKNLGDWVCPVITCSNLNFSKREFCNRCGFNRSQGGGADAPLFRHRKFNDWVCEHESAPGSLSEVTLDSLSGCTVAIDASTALYQFTIAIRENSYFSSLTNSKGEPTSHLAGLMTRCIRLLECGIKPIFVFDSTPPEAKLQTLAKRKELRQEAEASLEIAKENDDKENIKKFVGRTVHISKVENESAKELLRLMGIPVVEAKEEAEAQCAYLVKQGLADAVGTEDADALVFGCVTLLKNLTASNKKILKVELAKVLELLDLTHTEFTDFCILCGCDYCGTIKGVGPKTAYNLIRKYKSIQRILEVKSESLEGYEVAQEYFRNPQVNPVVEIPRVEPDVTGLKEFLVDKNDFAEDRVNKFLERLLKAKTKKVQLSLRTFFVKPSVPKTVSLSTSGSIDDNESTPKVQEAPESVPSPTSSRIEDNGNSPVTKEEPKEHDKNGRSRFLTFISCQLNASRSLRLAYSACARRMCALSRSETFGVSLTCPQRSFSTEKVARRFEKPVPIDVDEEDVPEHLKKFICVSHFEPRVTIKRTSPREIDAESVESLVSHLCGVHRVSRKDSVTPEEECAISGEGLLWPNPLLQNFRASTNNLSNPRLRDLWQSSSSHGISWDALDKLYMTFREARDSSIADWDKHAPEVAEFASKVAREKIKRWIKDSNACPPRLLRTWTHLLYTRWRERYLHIYSTRMLSRFLKGEITDRVLIRELNECTGSDTHCSELPFSTEASEHNPHFVHRVAKGVSGD</sequence>
<feature type="compositionally biased region" description="Polar residues" evidence="18">
    <location>
        <begin position="414"/>
        <end position="429"/>
    </location>
</feature>
<dbReference type="Gene3D" id="3.40.50.1010">
    <property type="entry name" value="5'-nuclease"/>
    <property type="match status" value="1"/>
</dbReference>
<feature type="region of interest" description="Disordered" evidence="18">
    <location>
        <begin position="388"/>
        <end position="439"/>
    </location>
</feature>
<dbReference type="FunFam" id="3.40.50.1010:FF:000016">
    <property type="entry name" value="Flap endonuclease 1"/>
    <property type="match status" value="1"/>
</dbReference>
<keyword evidence="2 16" id="KW-0235">DNA replication</keyword>
<dbReference type="InterPro" id="IPR008918">
    <property type="entry name" value="HhH2"/>
</dbReference>
<evidence type="ECO:0000256" key="18">
    <source>
        <dbReference type="SAM" id="MobiDB-lite"/>
    </source>
</evidence>
<keyword evidence="21" id="KW-1185">Reference proteome</keyword>
<organism evidence="20 21">
    <name type="scientific">Babesia ovata</name>
    <dbReference type="NCBI Taxonomy" id="189622"/>
    <lineage>
        <taxon>Eukaryota</taxon>
        <taxon>Sar</taxon>
        <taxon>Alveolata</taxon>
        <taxon>Apicomplexa</taxon>
        <taxon>Aconoidasida</taxon>
        <taxon>Piroplasmida</taxon>
        <taxon>Babesiidae</taxon>
        <taxon>Babesia</taxon>
    </lineage>
</organism>
<evidence type="ECO:0000256" key="11">
    <source>
        <dbReference type="ARBA" id="ARBA00022842"/>
    </source>
</evidence>
<keyword evidence="8 16" id="KW-0378">Hydrolase</keyword>
<dbReference type="PANTHER" id="PTHR11081:SF9">
    <property type="entry name" value="FLAP ENDONUCLEASE 1"/>
    <property type="match status" value="1"/>
</dbReference>
<evidence type="ECO:0000256" key="8">
    <source>
        <dbReference type="ARBA" id="ARBA00022801"/>
    </source>
</evidence>
<dbReference type="InterPro" id="IPR036443">
    <property type="entry name" value="Znf_RanBP2_sf"/>
</dbReference>
<dbReference type="EC" id="3.1.-.-" evidence="16"/>
<dbReference type="SMART" id="SM00484">
    <property type="entry name" value="XPGI"/>
    <property type="match status" value="1"/>
</dbReference>
<dbReference type="Gene3D" id="4.10.1060.10">
    <property type="entry name" value="Zinc finger, RanBP2-type"/>
    <property type="match status" value="1"/>
</dbReference>
<dbReference type="GO" id="GO:0005654">
    <property type="term" value="C:nucleoplasm"/>
    <property type="evidence" value="ECO:0007669"/>
    <property type="project" value="UniProtKB-SubCell"/>
</dbReference>
<evidence type="ECO:0000256" key="4">
    <source>
        <dbReference type="ARBA" id="ARBA00022723"/>
    </source>
</evidence>
<feature type="compositionally biased region" description="Basic and acidic residues" evidence="18">
    <location>
        <begin position="430"/>
        <end position="439"/>
    </location>
</feature>
<evidence type="ECO:0000256" key="1">
    <source>
        <dbReference type="ARBA" id="ARBA00022553"/>
    </source>
</evidence>
<keyword evidence="14 16" id="KW-0539">Nucleus</keyword>
<dbReference type="AlphaFoldDB" id="A0A2H6KI41"/>
<keyword evidence="1 16" id="KW-0597">Phosphoprotein</keyword>
<feature type="compositionally biased region" description="Polar residues" evidence="18">
    <location>
        <begin position="388"/>
        <end position="397"/>
    </location>
</feature>
<evidence type="ECO:0000256" key="15">
    <source>
        <dbReference type="ARBA" id="ARBA00029382"/>
    </source>
</evidence>
<dbReference type="InterPro" id="IPR006085">
    <property type="entry name" value="XPG_DNA_repair_N"/>
</dbReference>
<keyword evidence="13 16" id="KW-0234">DNA repair</keyword>
<dbReference type="RefSeq" id="XP_028868900.1">
    <property type="nucleotide sequence ID" value="XM_029013067.1"/>
</dbReference>